<sequence length="661" mass="75388">MSRMSANRDANQTKISRMEHFFSRERKGRIWTWRGPNGTVHNQIDFICSPPSTTVLDSGIVNKFLFDSDHRMVRMELVAPKNIHRNFARPRYLSTRLHLNRKLYRVQTTLLSATQQPQDALESYDSIRSFVETAAEDCWTIPTDPPRITQRTQRLLSERIALRNNLCPTDRIAYSIVCEAARTALLEDIRRRKIINVQKAIGKGKSSNEAQRKETHKIRRLMLKEPATGEYSQETTEALVASHHNELHRFSTNFPLSLPPSIESCPPFHIDEAEHALSQLRLGRSSGPDHISAEQLVLAKSSVAPLLTVLLNSIKRGDPIPGCLTTAHVKLLFTKGDPNNINNFRPISLILGVLKAVTRVILNRIESKLEETESPSQVGFRKKHSTLNHIHILNQIAEKSKEYNFPVYVALVDFKKAFDSSEWNAVWTALERRVTIRRGIKQGDTLSPKLFNATLQMVLDSIEWEECGLRIGGKTLSSLEYADDVALLASSRPMLEKMIQLLANASAKVGLQINREKTTLLTNSEASKQSIRIDGKIFNFADHALYLGCRLSFPRSRSDEISNRIQSDLDAFEKFEYILCSKAVPLPLKKRAFDSCVTPSVLYGAETWALRRSDIRNLEVTQRKMERRMLRLTILNRWSAERMRALTKLNDWTNEATKKKL</sequence>
<dbReference type="PROSITE" id="PS50878">
    <property type="entry name" value="RT_POL"/>
    <property type="match status" value="1"/>
</dbReference>
<dbReference type="CDD" id="cd01650">
    <property type="entry name" value="RT_nLTR_like"/>
    <property type="match status" value="1"/>
</dbReference>
<feature type="domain" description="Reverse transcriptase" evidence="1">
    <location>
        <begin position="313"/>
        <end position="551"/>
    </location>
</feature>
<accession>A0A016S3I7</accession>
<dbReference type="InterPro" id="IPR000477">
    <property type="entry name" value="RT_dom"/>
</dbReference>
<dbReference type="PANTHER" id="PTHR47027">
    <property type="entry name" value="REVERSE TRANSCRIPTASE DOMAIN-CONTAINING PROTEIN"/>
    <property type="match status" value="1"/>
</dbReference>
<dbReference type="OrthoDB" id="410104at2759"/>
<dbReference type="InterPro" id="IPR043128">
    <property type="entry name" value="Rev_trsase/Diguanyl_cyclase"/>
</dbReference>
<evidence type="ECO:0000313" key="2">
    <source>
        <dbReference type="EMBL" id="EYB85203.1"/>
    </source>
</evidence>
<proteinExistence type="predicted"/>
<dbReference type="Pfam" id="PF00078">
    <property type="entry name" value="RVT_1"/>
    <property type="match status" value="1"/>
</dbReference>
<evidence type="ECO:0000259" key="1">
    <source>
        <dbReference type="PROSITE" id="PS50878"/>
    </source>
</evidence>
<protein>
    <recommendedName>
        <fullName evidence="1">Reverse transcriptase domain-containing protein</fullName>
    </recommendedName>
</protein>
<dbReference type="SUPFAM" id="SSF56672">
    <property type="entry name" value="DNA/RNA polymerases"/>
    <property type="match status" value="1"/>
</dbReference>
<reference evidence="3" key="1">
    <citation type="journal article" date="2015" name="Nat. Genet.">
        <title>The genome and transcriptome of the zoonotic hookworm Ancylostoma ceylanicum identify infection-specific gene families.</title>
        <authorList>
            <person name="Schwarz E.M."/>
            <person name="Hu Y."/>
            <person name="Antoshechkin I."/>
            <person name="Miller M.M."/>
            <person name="Sternberg P.W."/>
            <person name="Aroian R.V."/>
        </authorList>
    </citation>
    <scope>NUCLEOTIDE SEQUENCE</scope>
    <source>
        <strain evidence="3">HY135</strain>
    </source>
</reference>
<comment type="caution">
    <text evidence="2">The sequence shown here is derived from an EMBL/GenBank/DDBJ whole genome shotgun (WGS) entry which is preliminary data.</text>
</comment>
<dbReference type="Gene3D" id="3.30.70.270">
    <property type="match status" value="1"/>
</dbReference>
<evidence type="ECO:0000313" key="3">
    <source>
        <dbReference type="Proteomes" id="UP000024635"/>
    </source>
</evidence>
<dbReference type="EMBL" id="JARK01001639">
    <property type="protein sequence ID" value="EYB85203.1"/>
    <property type="molecule type" value="Genomic_DNA"/>
</dbReference>
<dbReference type="Proteomes" id="UP000024635">
    <property type="component" value="Unassembled WGS sequence"/>
</dbReference>
<keyword evidence="3" id="KW-1185">Reference proteome</keyword>
<gene>
    <name evidence="2" type="primary">Acey_s0303.g1907</name>
    <name evidence="2" type="ORF">Y032_0303g1907</name>
</gene>
<organism evidence="2 3">
    <name type="scientific">Ancylostoma ceylanicum</name>
    <dbReference type="NCBI Taxonomy" id="53326"/>
    <lineage>
        <taxon>Eukaryota</taxon>
        <taxon>Metazoa</taxon>
        <taxon>Ecdysozoa</taxon>
        <taxon>Nematoda</taxon>
        <taxon>Chromadorea</taxon>
        <taxon>Rhabditida</taxon>
        <taxon>Rhabditina</taxon>
        <taxon>Rhabditomorpha</taxon>
        <taxon>Strongyloidea</taxon>
        <taxon>Ancylostomatidae</taxon>
        <taxon>Ancylostomatinae</taxon>
        <taxon>Ancylostoma</taxon>
    </lineage>
</organism>
<name>A0A016S3I7_9BILA</name>
<dbReference type="PANTHER" id="PTHR47027:SF29">
    <property type="entry name" value="C2H2-TYPE DOMAIN-CONTAINING PROTEIN"/>
    <property type="match status" value="1"/>
</dbReference>
<dbReference type="InterPro" id="IPR043502">
    <property type="entry name" value="DNA/RNA_pol_sf"/>
</dbReference>
<dbReference type="AlphaFoldDB" id="A0A016S3I7"/>